<feature type="transmembrane region" description="Helical" evidence="5">
    <location>
        <begin position="226"/>
        <end position="249"/>
    </location>
</feature>
<keyword evidence="8" id="KW-1185">Reference proteome</keyword>
<keyword evidence="4 5" id="KW-0472">Membrane</keyword>
<feature type="transmembrane region" description="Helical" evidence="5">
    <location>
        <begin position="277"/>
        <end position="300"/>
    </location>
</feature>
<dbReference type="PIRSF" id="PIRSF006060">
    <property type="entry name" value="AA_transporter"/>
    <property type="match status" value="1"/>
</dbReference>
<evidence type="ECO:0000256" key="3">
    <source>
        <dbReference type="ARBA" id="ARBA00022989"/>
    </source>
</evidence>
<evidence type="ECO:0000313" key="8">
    <source>
        <dbReference type="Proteomes" id="UP001642405"/>
    </source>
</evidence>
<dbReference type="Proteomes" id="UP001642405">
    <property type="component" value="Unassembled WGS sequence"/>
</dbReference>
<feature type="transmembrane region" description="Helical" evidence="5">
    <location>
        <begin position="72"/>
        <end position="102"/>
    </location>
</feature>
<accession>A0ABP0CGK2</accession>
<feature type="transmembrane region" description="Helical" evidence="5">
    <location>
        <begin position="447"/>
        <end position="469"/>
    </location>
</feature>
<evidence type="ECO:0000259" key="6">
    <source>
        <dbReference type="Pfam" id="PF00324"/>
    </source>
</evidence>
<sequence>MTLDTEKLGLEAQPSRAESDIVGEQIAAPVNTTAGVKRKIKSRHAQMIALGGAIGTSFFLAIGQALSVSGPAFLFLAYAVMSVLVYFMVTSIIEMGTFLPIAGASMNYYAERYVSKSVGFAMGWLYFYSFGVVVAYELTAASILISYWPNDVNIAVWITVFMVIIIGLNLCPVSIYGESEFWFAGIKVIMILGLLVVSLVIMLGGGPTHQRLGFHYWKDPGAVRAYLVEGSAGQFTAFLYVLVFSVFSFNFGPEQLVFQAGEMQHPRTNLPTAARRFLWRMIVFYAVGTLAVGVICSSTAKGLLDGAGDASASPWVIGIQNAGIKILPSIINAGMLTSAWSAGNAYLFMTSRTLYSLAKAGSAPKIFTRCNRYGLPHYAVGVSCLFAPLAYMNCAQEAGTVFNWFISLTNTCGFTSWILSSFVYLRFRKATDRQGVSVPYRSRLQPYASYFCLFIFTILLLCNGFTVFFPGQFSASGFITAYIGIAVILVLYVGHKATAGRKDPWLLRPDQIDLTTGVAEVEADDLMWNEYMAARGENKPKTLPRKILNKLGNLLMG</sequence>
<reference evidence="7 8" key="1">
    <citation type="submission" date="2024-01" db="EMBL/GenBank/DDBJ databases">
        <authorList>
            <person name="Allen C."/>
            <person name="Tagirdzhanova G."/>
        </authorList>
    </citation>
    <scope>NUCLEOTIDE SEQUENCE [LARGE SCALE GENOMIC DNA]</scope>
</reference>
<feature type="transmembrane region" description="Helical" evidence="5">
    <location>
        <begin position="154"/>
        <end position="176"/>
    </location>
</feature>
<feature type="domain" description="Amino acid permease/ SLC12A" evidence="6">
    <location>
        <begin position="44"/>
        <end position="506"/>
    </location>
</feature>
<dbReference type="Gene3D" id="1.20.1740.10">
    <property type="entry name" value="Amino acid/polyamine transporter I"/>
    <property type="match status" value="1"/>
</dbReference>
<dbReference type="InterPro" id="IPR004841">
    <property type="entry name" value="AA-permease/SLC12A_dom"/>
</dbReference>
<feature type="transmembrane region" description="Helical" evidence="5">
    <location>
        <begin position="475"/>
        <end position="494"/>
    </location>
</feature>
<protein>
    <recommendedName>
        <fullName evidence="6">Amino acid permease/ SLC12A domain-containing protein</fullName>
    </recommendedName>
</protein>
<evidence type="ECO:0000256" key="1">
    <source>
        <dbReference type="ARBA" id="ARBA00004141"/>
    </source>
</evidence>
<dbReference type="PANTHER" id="PTHR43341">
    <property type="entry name" value="AMINO ACID PERMEASE"/>
    <property type="match status" value="1"/>
</dbReference>
<evidence type="ECO:0000256" key="4">
    <source>
        <dbReference type="ARBA" id="ARBA00023136"/>
    </source>
</evidence>
<feature type="transmembrane region" description="Helical" evidence="5">
    <location>
        <begin position="404"/>
        <end position="427"/>
    </location>
</feature>
<keyword evidence="3 5" id="KW-1133">Transmembrane helix</keyword>
<comment type="subcellular location">
    <subcellularLocation>
        <location evidence="1">Membrane</location>
        <topology evidence="1">Multi-pass membrane protein</topology>
    </subcellularLocation>
</comment>
<dbReference type="PANTHER" id="PTHR43341:SF38">
    <property type="entry name" value="PROLINE TRANSPORTER (EUROFUNG)"/>
    <property type="match status" value="1"/>
</dbReference>
<feature type="transmembrane region" description="Helical" evidence="5">
    <location>
        <begin position="188"/>
        <end position="206"/>
    </location>
</feature>
<feature type="transmembrane region" description="Helical" evidence="5">
    <location>
        <begin position="47"/>
        <end position="66"/>
    </location>
</feature>
<comment type="caution">
    <text evidence="7">The sequence shown here is derived from an EMBL/GenBank/DDBJ whole genome shotgun (WGS) entry which is preliminary data.</text>
</comment>
<evidence type="ECO:0000256" key="5">
    <source>
        <dbReference type="SAM" id="Phobius"/>
    </source>
</evidence>
<gene>
    <name evidence="7" type="ORF">SCUCBS95973_007833</name>
</gene>
<dbReference type="EMBL" id="CAWUHB010000057">
    <property type="protein sequence ID" value="CAK7231207.1"/>
    <property type="molecule type" value="Genomic_DNA"/>
</dbReference>
<dbReference type="InterPro" id="IPR050524">
    <property type="entry name" value="APC_YAT"/>
</dbReference>
<name>A0ABP0CGK2_9PEZI</name>
<evidence type="ECO:0000256" key="2">
    <source>
        <dbReference type="ARBA" id="ARBA00022692"/>
    </source>
</evidence>
<feature type="transmembrane region" description="Helical" evidence="5">
    <location>
        <begin position="375"/>
        <end position="392"/>
    </location>
</feature>
<feature type="transmembrane region" description="Helical" evidence="5">
    <location>
        <begin position="123"/>
        <end position="148"/>
    </location>
</feature>
<proteinExistence type="predicted"/>
<keyword evidence="2 5" id="KW-0812">Transmembrane</keyword>
<dbReference type="Pfam" id="PF00324">
    <property type="entry name" value="AA_permease"/>
    <property type="match status" value="1"/>
</dbReference>
<feature type="transmembrane region" description="Helical" evidence="5">
    <location>
        <begin position="330"/>
        <end position="349"/>
    </location>
</feature>
<evidence type="ECO:0000313" key="7">
    <source>
        <dbReference type="EMBL" id="CAK7231207.1"/>
    </source>
</evidence>
<organism evidence="7 8">
    <name type="scientific">Sporothrix curviconia</name>
    <dbReference type="NCBI Taxonomy" id="1260050"/>
    <lineage>
        <taxon>Eukaryota</taxon>
        <taxon>Fungi</taxon>
        <taxon>Dikarya</taxon>
        <taxon>Ascomycota</taxon>
        <taxon>Pezizomycotina</taxon>
        <taxon>Sordariomycetes</taxon>
        <taxon>Sordariomycetidae</taxon>
        <taxon>Ophiostomatales</taxon>
        <taxon>Ophiostomataceae</taxon>
        <taxon>Sporothrix</taxon>
    </lineage>
</organism>